<keyword evidence="6" id="KW-1185">Reference proteome</keyword>
<evidence type="ECO:0000256" key="1">
    <source>
        <dbReference type="SAM" id="Coils"/>
    </source>
</evidence>
<feature type="coiled-coil region" evidence="1">
    <location>
        <begin position="512"/>
        <end position="566"/>
    </location>
</feature>
<reference evidence="3" key="1">
    <citation type="submission" date="2022-08" db="EMBL/GenBank/DDBJ databases">
        <title>Encephalitozoon hellem ATCC 50604 Complete Genome.</title>
        <authorList>
            <person name="Mascarenhas dos Santos A.C."/>
            <person name="Julian A.T."/>
            <person name="Pombert J.-F."/>
        </authorList>
    </citation>
    <scope>NUCLEOTIDE SEQUENCE</scope>
    <source>
        <strain evidence="3">ATCC 50604</strain>
    </source>
</reference>
<organism evidence="3 5">
    <name type="scientific">Encephalitozoon hellem</name>
    <name type="common">Microsporidian parasite</name>
    <dbReference type="NCBI Taxonomy" id="27973"/>
    <lineage>
        <taxon>Eukaryota</taxon>
        <taxon>Fungi</taxon>
        <taxon>Fungi incertae sedis</taxon>
        <taxon>Microsporidia</taxon>
        <taxon>Unikaryonidae</taxon>
        <taxon>Encephalitozoon</taxon>
    </lineage>
</organism>
<evidence type="ECO:0000313" key="6">
    <source>
        <dbReference type="Proteomes" id="UP001217963"/>
    </source>
</evidence>
<dbReference type="Proteomes" id="UP001217963">
    <property type="component" value="Chromosome VI"/>
</dbReference>
<dbReference type="EMBL" id="CP119067">
    <property type="protein sequence ID" value="WEL38766.1"/>
    <property type="molecule type" value="Genomic_DNA"/>
</dbReference>
<evidence type="ECO:0000256" key="2">
    <source>
        <dbReference type="SAM" id="MobiDB-lite"/>
    </source>
</evidence>
<name>A0A9Q9C487_ENCHE</name>
<dbReference type="Proteomes" id="UP001059546">
    <property type="component" value="Chromosome VI"/>
</dbReference>
<dbReference type="OrthoDB" id="2192931at2759"/>
<proteinExistence type="predicted"/>
<dbReference type="EMBL" id="CP075152">
    <property type="protein sequence ID" value="UTX43305.1"/>
    <property type="molecule type" value="Genomic_DNA"/>
</dbReference>
<evidence type="ECO:0000313" key="3">
    <source>
        <dbReference type="EMBL" id="UTX43305.1"/>
    </source>
</evidence>
<keyword evidence="1" id="KW-0175">Coiled coil</keyword>
<protein>
    <submittedName>
        <fullName evidence="3">RidL-like interaptin</fullName>
    </submittedName>
</protein>
<sequence length="777" mass="90382">MLASSLFKNALTPDEQQVIPESVLNRLSEEMALYEEMTGNKVRELEKKTELCEEIIDDLNKKLVKQSMEMAEIKSSSSLMERYNEMYSQEIRSLKEEIAYYKTKADGNSGKVKAFEEDDGSQKMDEIAKEKEELARKTETLKRRCMELEKSNKKLVEKVLDQKNQMSYLLKKASSSDGGRDSLELVKLVQKLSKKNEELEKALGQGNHSFSPLKSNAEESTRAEEYERMREELHEIKRNGYVLELEYNKVFRERSELYNQLIRINEEKKVMQRHVDEMKEEIICLKIDLSNTKMKNKILGDASQKLNEMNNEIIRSNFVIKDSRNKIRELKAQLVESEERYNRYILENRTNVMAIVGREIEGIKKKLDTDFKQIYDIEDSFKRALEEQVRLKDLFHRYEQECMDLRNKNEGLASDLGVMTRKIEWYGKKAGAQKNALEGLGKDVSHVYRFVGQIGEELMGLADISGKLMMFEKERTSFVEGMYEELSVAGKLLEERDRVLRSLMENHSEEPIAFLEKERDILRQENIFLRNKIEGLGDSSDLLERISSLEEENEHMRGQLSSLKETYASEKEIASEQVLALNERDYRCRLLQSDIDKVLQDNISLKNELQAARKEISNNYAVIDKYKIVIEKLKKIKDAYLELKSECLRKKDQEKDEKKDGDGMESAPEACSTSFKNPADEDASRATNRSGELEKKEDHAATKDVEAKEGSNLILENKAEHNPVPIEDVNRNHPGRSKRTGRPGEELRQGHQQKRTYGDRKRGWSTYEVKRNKDRRN</sequence>
<feature type="coiled-coil region" evidence="1">
    <location>
        <begin position="42"/>
        <end position="236"/>
    </location>
</feature>
<evidence type="ECO:0000313" key="4">
    <source>
        <dbReference type="EMBL" id="WEL38766.1"/>
    </source>
</evidence>
<feature type="coiled-coil region" evidence="1">
    <location>
        <begin position="320"/>
        <end position="347"/>
    </location>
</feature>
<evidence type="ECO:0000313" key="5">
    <source>
        <dbReference type="Proteomes" id="UP001059546"/>
    </source>
</evidence>
<feature type="compositionally biased region" description="Basic and acidic residues" evidence="2">
    <location>
        <begin position="691"/>
        <end position="709"/>
    </location>
</feature>
<dbReference type="AlphaFoldDB" id="A0A9Q9C487"/>
<reference evidence="4 6" key="2">
    <citation type="submission" date="2023-02" db="EMBL/GenBank/DDBJ databases">
        <title>Encephalitozoon hellem ATCC 50451 complete genome.</title>
        <authorList>
            <person name="Mascarenhas dos Santos A.C."/>
            <person name="Julian A.T."/>
            <person name="Pombert J.-F."/>
        </authorList>
    </citation>
    <scope>NUCLEOTIDE SEQUENCE [LARGE SCALE GENOMIC DNA]</scope>
    <source>
        <strain evidence="4 6">ATCC 50451</strain>
    </source>
</reference>
<feature type="compositionally biased region" description="Basic and acidic residues" evidence="2">
    <location>
        <begin position="652"/>
        <end position="662"/>
    </location>
</feature>
<gene>
    <name evidence="3" type="ORF">GPU96_06g10510</name>
    <name evidence="4" type="ORF">PFJ87_06g00310</name>
</gene>
<feature type="region of interest" description="Disordered" evidence="2">
    <location>
        <begin position="652"/>
        <end position="777"/>
    </location>
</feature>
<accession>A0A9Q9C487</accession>